<dbReference type="NCBIfam" id="TIGR00072">
    <property type="entry name" value="hydrog_prot"/>
    <property type="match status" value="1"/>
</dbReference>
<evidence type="ECO:0000313" key="6">
    <source>
        <dbReference type="Proteomes" id="UP001169069"/>
    </source>
</evidence>
<sequence length="175" mass="19102">MKCIVIGVGNTLFRDDGIGVYMACFLKSNYTFSSDIEILDGGTLGLNLIEYLQAYDEVIILDTLSIDEEPGKLYRIPAEEFYGLGAQRNTAHEVEVIQMLEAGALYDLKARVTILGVVPEDISSVAIGISPALEKQFANYLQLVLDEISALGVKAVQTKESSLQSAITELMGDHH</sequence>
<dbReference type="RefSeq" id="WP_289411979.1">
    <property type="nucleotide sequence ID" value="NZ_JAQIBD010000001.1"/>
</dbReference>
<dbReference type="PANTHER" id="PTHR30302:SF1">
    <property type="entry name" value="HYDROGENASE 2 MATURATION PROTEASE"/>
    <property type="match status" value="1"/>
</dbReference>
<evidence type="ECO:0000313" key="5">
    <source>
        <dbReference type="EMBL" id="MDM5270703.1"/>
    </source>
</evidence>
<keyword evidence="6" id="KW-1185">Reference proteome</keyword>
<dbReference type="PRINTS" id="PR00446">
    <property type="entry name" value="HYDRGNUPTAKE"/>
</dbReference>
<evidence type="ECO:0000256" key="4">
    <source>
        <dbReference type="ARBA" id="ARBA00022801"/>
    </source>
</evidence>
<name>A0ABT7QV89_9BACT</name>
<dbReference type="CDD" id="cd06062">
    <property type="entry name" value="H2MP_MemB-H2up"/>
    <property type="match status" value="1"/>
</dbReference>
<comment type="similarity">
    <text evidence="1">Belongs to the peptidase A31 family.</text>
</comment>
<reference evidence="5" key="1">
    <citation type="submission" date="2023-01" db="EMBL/GenBank/DDBJ databases">
        <title>Sulfurovum sp. zt1-1 genome assembly.</title>
        <authorList>
            <person name="Wang J."/>
        </authorList>
    </citation>
    <scope>NUCLEOTIDE SEQUENCE</scope>
    <source>
        <strain evidence="5">Zt1-1</strain>
    </source>
</reference>
<accession>A0ABT7QV89</accession>
<organism evidence="5 6">
    <name type="scientific">Sulfurovum zhangzhouensis</name>
    <dbReference type="NCBI Taxonomy" id="3019067"/>
    <lineage>
        <taxon>Bacteria</taxon>
        <taxon>Pseudomonadati</taxon>
        <taxon>Campylobacterota</taxon>
        <taxon>Epsilonproteobacteria</taxon>
        <taxon>Campylobacterales</taxon>
        <taxon>Sulfurovaceae</taxon>
        <taxon>Sulfurovum</taxon>
    </lineage>
</organism>
<dbReference type="SUPFAM" id="SSF53163">
    <property type="entry name" value="HybD-like"/>
    <property type="match status" value="1"/>
</dbReference>
<dbReference type="Pfam" id="PF01750">
    <property type="entry name" value="HycI"/>
    <property type="match status" value="1"/>
</dbReference>
<dbReference type="InterPro" id="IPR000671">
    <property type="entry name" value="Peptidase_A31"/>
</dbReference>
<comment type="caution">
    <text evidence="5">The sequence shown here is derived from an EMBL/GenBank/DDBJ whole genome shotgun (WGS) entry which is preliminary data.</text>
</comment>
<proteinExistence type="inferred from homology"/>
<keyword evidence="2" id="KW-0645">Protease</keyword>
<dbReference type="Proteomes" id="UP001169069">
    <property type="component" value="Unassembled WGS sequence"/>
</dbReference>
<keyword evidence="4" id="KW-0378">Hydrolase</keyword>
<protein>
    <submittedName>
        <fullName evidence="5">HyaD/HybD family hydrogenase maturation endopeptidase</fullName>
    </submittedName>
</protein>
<dbReference type="InterPro" id="IPR023430">
    <property type="entry name" value="Pept_HybD-like_dom_sf"/>
</dbReference>
<evidence type="ECO:0000256" key="1">
    <source>
        <dbReference type="ARBA" id="ARBA00006814"/>
    </source>
</evidence>
<keyword evidence="3" id="KW-0064">Aspartyl protease</keyword>
<dbReference type="Gene3D" id="3.40.50.1450">
    <property type="entry name" value="HybD-like"/>
    <property type="match status" value="1"/>
</dbReference>
<evidence type="ECO:0000256" key="3">
    <source>
        <dbReference type="ARBA" id="ARBA00022750"/>
    </source>
</evidence>
<dbReference type="PANTHER" id="PTHR30302">
    <property type="entry name" value="HYDROGENASE 1 MATURATION PROTEASE"/>
    <property type="match status" value="1"/>
</dbReference>
<dbReference type="EMBL" id="JAQIBD010000001">
    <property type="protein sequence ID" value="MDM5270703.1"/>
    <property type="molecule type" value="Genomic_DNA"/>
</dbReference>
<gene>
    <name evidence="5" type="ORF">PGH07_00755</name>
</gene>
<evidence type="ECO:0000256" key="2">
    <source>
        <dbReference type="ARBA" id="ARBA00022670"/>
    </source>
</evidence>